<evidence type="ECO:0000259" key="6">
    <source>
        <dbReference type="PROSITE" id="PS50850"/>
    </source>
</evidence>
<gene>
    <name evidence="7" type="ORF">IGS67_00795</name>
</gene>
<evidence type="ECO:0000256" key="5">
    <source>
        <dbReference type="SAM" id="Phobius"/>
    </source>
</evidence>
<keyword evidence="8" id="KW-1185">Reference proteome</keyword>
<sequence>MSTTTSTPAPAHPTSLASSLVRATGWGYYPVAAIARLPFAMVVVGVLTYVTTVTGSVALGGLASGAVGVGVVLAGPFVGGLVDRHGQRRVVPVVGLLNAVAVAVVPLVVHADATRPLVVAVAFLAGATVPQVAPLSRTRLVTIVGARVVPEKRVSTFAHVMSYESAIDETAFVIGPVLVGVLAAMVAPWLPLAVAATLSLTAVVAFALHPTAAVRAVGHATEERAPLREIVRARVLVVVGGAFAVGLFFGTTLTSLTAFMGEQGRGDEAGLAYGAMGLTSAVLALGVALLPRAFVPRWRWVVFGTVIVVSSALYATLAAGASPILALLLMGLGVGPVLVTVLSMASARSPQGRAATTMTLTTAALSLAQAVASAVTGQVAEAQGAGPAMVLPLVSAVLLVVLGLANVALERRATPAAA</sequence>
<organism evidence="7 8">
    <name type="scientific">Flavimobilis rhizosphaerae</name>
    <dbReference type="NCBI Taxonomy" id="2775421"/>
    <lineage>
        <taxon>Bacteria</taxon>
        <taxon>Bacillati</taxon>
        <taxon>Actinomycetota</taxon>
        <taxon>Actinomycetes</taxon>
        <taxon>Micrococcales</taxon>
        <taxon>Jonesiaceae</taxon>
        <taxon>Flavimobilis</taxon>
    </lineage>
</organism>
<proteinExistence type="predicted"/>
<feature type="domain" description="Major facilitator superfamily (MFS) profile" evidence="6">
    <location>
        <begin position="234"/>
        <end position="418"/>
    </location>
</feature>
<dbReference type="PANTHER" id="PTHR23542">
    <property type="match status" value="1"/>
</dbReference>
<dbReference type="PROSITE" id="PS50850">
    <property type="entry name" value="MFS"/>
    <property type="match status" value="1"/>
</dbReference>
<feature type="transmembrane region" description="Helical" evidence="5">
    <location>
        <begin position="90"/>
        <end position="111"/>
    </location>
</feature>
<feature type="transmembrane region" description="Helical" evidence="5">
    <location>
        <begin position="357"/>
        <end position="377"/>
    </location>
</feature>
<feature type="transmembrane region" description="Helical" evidence="5">
    <location>
        <begin position="56"/>
        <end position="78"/>
    </location>
</feature>
<feature type="transmembrane region" description="Helical" evidence="5">
    <location>
        <begin position="171"/>
        <end position="190"/>
    </location>
</feature>
<protein>
    <submittedName>
        <fullName evidence="7">MFS transporter</fullName>
    </submittedName>
</protein>
<dbReference type="EMBL" id="JACZDF010000001">
    <property type="protein sequence ID" value="MBD9698037.1"/>
    <property type="molecule type" value="Genomic_DNA"/>
</dbReference>
<evidence type="ECO:0000256" key="3">
    <source>
        <dbReference type="ARBA" id="ARBA00022989"/>
    </source>
</evidence>
<feature type="transmembrane region" description="Helical" evidence="5">
    <location>
        <begin position="28"/>
        <end position="50"/>
    </location>
</feature>
<dbReference type="Pfam" id="PF07690">
    <property type="entry name" value="MFS_1"/>
    <property type="match status" value="1"/>
</dbReference>
<evidence type="ECO:0000313" key="7">
    <source>
        <dbReference type="EMBL" id="MBD9698037.1"/>
    </source>
</evidence>
<evidence type="ECO:0000256" key="1">
    <source>
        <dbReference type="ARBA" id="ARBA00004651"/>
    </source>
</evidence>
<evidence type="ECO:0000313" key="8">
    <source>
        <dbReference type="Proteomes" id="UP000642107"/>
    </source>
</evidence>
<feature type="transmembrane region" description="Helical" evidence="5">
    <location>
        <begin position="389"/>
        <end position="409"/>
    </location>
</feature>
<dbReference type="PANTHER" id="PTHR23542:SF1">
    <property type="entry name" value="MAJOR FACILITATOR SUPERFAMILY (MFS) PROFILE DOMAIN-CONTAINING PROTEIN"/>
    <property type="match status" value="1"/>
</dbReference>
<dbReference type="RefSeq" id="WP_192276830.1">
    <property type="nucleotide sequence ID" value="NZ_JACZDF010000001.1"/>
</dbReference>
<dbReference type="InterPro" id="IPR020846">
    <property type="entry name" value="MFS_dom"/>
</dbReference>
<name>A0ABR9DNX6_9MICO</name>
<accession>A0ABR9DNX6</accession>
<dbReference type="SUPFAM" id="SSF103473">
    <property type="entry name" value="MFS general substrate transporter"/>
    <property type="match status" value="1"/>
</dbReference>
<keyword evidence="3 5" id="KW-1133">Transmembrane helix</keyword>
<comment type="subcellular location">
    <subcellularLocation>
        <location evidence="1">Cell membrane</location>
        <topology evidence="1">Multi-pass membrane protein</topology>
    </subcellularLocation>
</comment>
<keyword evidence="2 5" id="KW-0812">Transmembrane</keyword>
<feature type="transmembrane region" description="Helical" evidence="5">
    <location>
        <begin position="235"/>
        <end position="259"/>
    </location>
</feature>
<keyword evidence="4 5" id="KW-0472">Membrane</keyword>
<evidence type="ECO:0000256" key="4">
    <source>
        <dbReference type="ARBA" id="ARBA00023136"/>
    </source>
</evidence>
<feature type="transmembrane region" description="Helical" evidence="5">
    <location>
        <begin position="324"/>
        <end position="345"/>
    </location>
</feature>
<feature type="transmembrane region" description="Helical" evidence="5">
    <location>
        <begin position="271"/>
        <end position="291"/>
    </location>
</feature>
<feature type="transmembrane region" description="Helical" evidence="5">
    <location>
        <begin position="298"/>
        <end position="318"/>
    </location>
</feature>
<comment type="caution">
    <text evidence="7">The sequence shown here is derived from an EMBL/GenBank/DDBJ whole genome shotgun (WGS) entry which is preliminary data.</text>
</comment>
<dbReference type="Gene3D" id="1.20.1250.20">
    <property type="entry name" value="MFS general substrate transporter like domains"/>
    <property type="match status" value="1"/>
</dbReference>
<reference evidence="7 8" key="1">
    <citation type="submission" date="2020-09" db="EMBL/GenBank/DDBJ databases">
        <title>Flavimobilis rhizosphaerae sp. nov., isolated from rhizosphere soil of Spartina alterniflora.</title>
        <authorList>
            <person name="Hanqin C."/>
        </authorList>
    </citation>
    <scope>NUCLEOTIDE SEQUENCE [LARGE SCALE GENOMIC DNA]</scope>
    <source>
        <strain evidence="7 8">GY 10621</strain>
    </source>
</reference>
<dbReference type="InterPro" id="IPR036259">
    <property type="entry name" value="MFS_trans_sf"/>
</dbReference>
<feature type="transmembrane region" description="Helical" evidence="5">
    <location>
        <begin position="196"/>
        <end position="214"/>
    </location>
</feature>
<evidence type="ECO:0000256" key="2">
    <source>
        <dbReference type="ARBA" id="ARBA00022692"/>
    </source>
</evidence>
<dbReference type="Proteomes" id="UP000642107">
    <property type="component" value="Unassembled WGS sequence"/>
</dbReference>
<dbReference type="InterPro" id="IPR011701">
    <property type="entry name" value="MFS"/>
</dbReference>